<sequence length="93" mass="11029">MKRTPQNLPYHDLIGLRVEIIEHPTESLKGLKGRIVGETRHTLKIEGDDKKERIVLKQGYFKFLLPNGEEVVLEGWRIQGRPEERLKRFLKRR</sequence>
<evidence type="ECO:0000313" key="7">
    <source>
        <dbReference type="EMBL" id="UXD21188.1"/>
    </source>
</evidence>
<keyword evidence="1 6" id="KW-0963">Cytoplasm</keyword>
<dbReference type="Proteomes" id="UP001063698">
    <property type="component" value="Chromosome"/>
</dbReference>
<keyword evidence="8" id="KW-1185">Reference proteome</keyword>
<dbReference type="InterPro" id="IPR036980">
    <property type="entry name" value="RNase_P/MRP_Rpp29_sf"/>
</dbReference>
<keyword evidence="4 6" id="KW-0255">Endonuclease</keyword>
<dbReference type="GO" id="GO:0004526">
    <property type="term" value="F:ribonuclease P activity"/>
    <property type="evidence" value="ECO:0007669"/>
    <property type="project" value="UniProtKB-UniRule"/>
</dbReference>
<dbReference type="GO" id="GO:0030677">
    <property type="term" value="C:ribonuclease P complex"/>
    <property type="evidence" value="ECO:0007669"/>
    <property type="project" value="UniProtKB-UniRule"/>
</dbReference>
<gene>
    <name evidence="6" type="primary">rnp1</name>
    <name evidence="7" type="ORF">IPA_01065</name>
</gene>
<dbReference type="InterPro" id="IPR023538">
    <property type="entry name" value="RNP1"/>
</dbReference>
<comment type="similarity">
    <text evidence="6">Belongs to the eukaryotic/archaeal RNase P protein component 1 family.</text>
</comment>
<evidence type="ECO:0000256" key="1">
    <source>
        <dbReference type="ARBA" id="ARBA00022490"/>
    </source>
</evidence>
<dbReference type="SMART" id="SM00538">
    <property type="entry name" value="POP4"/>
    <property type="match status" value="1"/>
</dbReference>
<evidence type="ECO:0000256" key="6">
    <source>
        <dbReference type="HAMAP-Rule" id="MF_00754"/>
    </source>
</evidence>
<protein>
    <recommendedName>
        <fullName evidence="6">Ribonuclease P protein component 1</fullName>
        <shortName evidence="6">RNase P component 1</shortName>
        <ecNumber evidence="6">3.1.26.5</ecNumber>
    </recommendedName>
    <alternativeName>
        <fullName evidence="6">Rpp29</fullName>
    </alternativeName>
</protein>
<dbReference type="EC" id="3.1.26.5" evidence="6"/>
<dbReference type="Gene3D" id="2.30.30.210">
    <property type="entry name" value="Ribonuclease P/MRP, subunit p29"/>
    <property type="match status" value="1"/>
</dbReference>
<keyword evidence="3 6" id="KW-0540">Nuclease</keyword>
<accession>A0A977K8Z5</accession>
<evidence type="ECO:0000256" key="2">
    <source>
        <dbReference type="ARBA" id="ARBA00022694"/>
    </source>
</evidence>
<dbReference type="GO" id="GO:0003723">
    <property type="term" value="F:RNA binding"/>
    <property type="evidence" value="ECO:0007669"/>
    <property type="project" value="InterPro"/>
</dbReference>
<dbReference type="HAMAP" id="MF_00754">
    <property type="entry name" value="RNase_P_1"/>
    <property type="match status" value="1"/>
</dbReference>
<organism evidence="7 8">
    <name type="scientific">Ignicoccus pacificus DSM 13166</name>
    <dbReference type="NCBI Taxonomy" id="940294"/>
    <lineage>
        <taxon>Archaea</taxon>
        <taxon>Thermoproteota</taxon>
        <taxon>Thermoprotei</taxon>
        <taxon>Desulfurococcales</taxon>
        <taxon>Desulfurococcaceae</taxon>
        <taxon>Ignicoccus</taxon>
    </lineage>
</organism>
<comment type="subunit">
    <text evidence="6">Consists of a catalytic RNA component and at least 4-5 protein subunits.</text>
</comment>
<comment type="catalytic activity">
    <reaction evidence="6">
        <text>Endonucleolytic cleavage of RNA, removing 5'-extranucleotides from tRNA precursor.</text>
        <dbReference type="EC" id="3.1.26.5"/>
    </reaction>
</comment>
<comment type="subcellular location">
    <subcellularLocation>
        <location evidence="6">Cytoplasm</location>
    </subcellularLocation>
</comment>
<evidence type="ECO:0000256" key="3">
    <source>
        <dbReference type="ARBA" id="ARBA00022722"/>
    </source>
</evidence>
<comment type="function">
    <text evidence="6">Part of ribonuclease P, a protein complex that generates mature tRNA molecules by cleaving their 5'-ends.</text>
</comment>
<reference evidence="7" key="1">
    <citation type="submission" date="2013-11" db="EMBL/GenBank/DDBJ databases">
        <title>Comparative genomics of Ignicoccus.</title>
        <authorList>
            <person name="Podar M."/>
        </authorList>
    </citation>
    <scope>NUCLEOTIDE SEQUENCE</scope>
    <source>
        <strain evidence="7">DSM 13166</strain>
    </source>
</reference>
<dbReference type="AlphaFoldDB" id="A0A977K8Z5"/>
<keyword evidence="2 6" id="KW-0819">tRNA processing</keyword>
<dbReference type="KEGG" id="ipc:IPA_01065"/>
<dbReference type="InterPro" id="IPR023534">
    <property type="entry name" value="Rof/RNase_P-like"/>
</dbReference>
<name>A0A977K8Z5_9CREN</name>
<dbReference type="InterPro" id="IPR002730">
    <property type="entry name" value="Rpp29/RNP1"/>
</dbReference>
<dbReference type="GO" id="GO:0001682">
    <property type="term" value="P:tRNA 5'-leader removal"/>
    <property type="evidence" value="ECO:0007669"/>
    <property type="project" value="UniProtKB-UniRule"/>
</dbReference>
<proteinExistence type="inferred from homology"/>
<evidence type="ECO:0000256" key="5">
    <source>
        <dbReference type="ARBA" id="ARBA00022801"/>
    </source>
</evidence>
<evidence type="ECO:0000313" key="8">
    <source>
        <dbReference type="Proteomes" id="UP001063698"/>
    </source>
</evidence>
<dbReference type="GO" id="GO:0005737">
    <property type="term" value="C:cytoplasm"/>
    <property type="evidence" value="ECO:0007669"/>
    <property type="project" value="UniProtKB-SubCell"/>
</dbReference>
<dbReference type="EMBL" id="CP006868">
    <property type="protein sequence ID" value="UXD21188.1"/>
    <property type="molecule type" value="Genomic_DNA"/>
</dbReference>
<dbReference type="SUPFAM" id="SSF101744">
    <property type="entry name" value="Rof/RNase P subunit-like"/>
    <property type="match status" value="1"/>
</dbReference>
<dbReference type="Pfam" id="PF01868">
    <property type="entry name" value="RNase_P-MRP_p29"/>
    <property type="match status" value="1"/>
</dbReference>
<keyword evidence="5 6" id="KW-0378">Hydrolase</keyword>
<evidence type="ECO:0000256" key="4">
    <source>
        <dbReference type="ARBA" id="ARBA00022759"/>
    </source>
</evidence>